<keyword evidence="1" id="KW-0614">Plasmid</keyword>
<name>A0A7G6W1D9_9SPHN</name>
<dbReference type="RefSeq" id="WP_185886231.1">
    <property type="nucleotide sequence ID" value="NZ_CP060054.1"/>
</dbReference>
<accession>A0A7G6W1D9</accession>
<proteinExistence type="predicted"/>
<gene>
    <name evidence="1" type="ORF">H4O24_19885</name>
</gene>
<dbReference type="EMBL" id="CP060054">
    <property type="protein sequence ID" value="QNE07804.1"/>
    <property type="molecule type" value="Genomic_DNA"/>
</dbReference>
<evidence type="ECO:0000313" key="2">
    <source>
        <dbReference type="Proteomes" id="UP000515297"/>
    </source>
</evidence>
<evidence type="ECO:0000313" key="1">
    <source>
        <dbReference type="EMBL" id="QNE07804.1"/>
    </source>
</evidence>
<dbReference type="AlphaFoldDB" id="A0A7G6W1D9"/>
<geneLocation type="plasmid" evidence="1 2">
    <name>plas2</name>
</geneLocation>
<dbReference type="Proteomes" id="UP000515297">
    <property type="component" value="Plasmid plas2"/>
</dbReference>
<protein>
    <submittedName>
        <fullName evidence="1">Uncharacterized protein</fullName>
    </submittedName>
</protein>
<reference evidence="1 2" key="1">
    <citation type="submission" date="2020-08" db="EMBL/GenBank/DDBJ databases">
        <authorList>
            <person name="Liu G."/>
            <person name="Sun C."/>
        </authorList>
    </citation>
    <scope>NUCLEOTIDE SEQUENCE [LARGE SCALE GENOMIC DNA]</scope>
    <source>
        <strain evidence="1 2">OT19</strain>
        <plasmid evidence="1 2">plas2</plasmid>
    </source>
</reference>
<organism evidence="1 2">
    <name type="scientific">Croceicoccus marinus</name>
    <dbReference type="NCBI Taxonomy" id="450378"/>
    <lineage>
        <taxon>Bacteria</taxon>
        <taxon>Pseudomonadati</taxon>
        <taxon>Pseudomonadota</taxon>
        <taxon>Alphaproteobacteria</taxon>
        <taxon>Sphingomonadales</taxon>
        <taxon>Erythrobacteraceae</taxon>
        <taxon>Croceicoccus</taxon>
    </lineage>
</organism>
<sequence>MPITIDLGGAPAEEDCAQLGQTADFARINRLEVLAYRAALIGLFGLPPRDCTLAPQANRHDFGTYLTLSLVIGDEADLGPARTYAEAVEDGIGSWVQAGMAPPVTYEDAEATCHKADVAEVVIGALATTRPDGSGRFPLPAFATIHTNLSEAFPAEAARFAALMGEPA</sequence>